<proteinExistence type="predicted"/>
<organism evidence="3 4">
    <name type="scientific">Urochloa decumbens</name>
    <dbReference type="NCBI Taxonomy" id="240449"/>
    <lineage>
        <taxon>Eukaryota</taxon>
        <taxon>Viridiplantae</taxon>
        <taxon>Streptophyta</taxon>
        <taxon>Embryophyta</taxon>
        <taxon>Tracheophyta</taxon>
        <taxon>Spermatophyta</taxon>
        <taxon>Magnoliopsida</taxon>
        <taxon>Liliopsida</taxon>
        <taxon>Poales</taxon>
        <taxon>Poaceae</taxon>
        <taxon>PACMAD clade</taxon>
        <taxon>Panicoideae</taxon>
        <taxon>Panicodae</taxon>
        <taxon>Paniceae</taxon>
        <taxon>Melinidinae</taxon>
        <taxon>Urochloa</taxon>
    </lineage>
</organism>
<feature type="domain" description="Bifunctional inhibitor/plant lipid transfer protein/seed storage helical" evidence="2">
    <location>
        <begin position="27"/>
        <end position="101"/>
    </location>
</feature>
<sequence length="111" mass="12545">MMLGKGAILLVLVCAIVFLDPVVGKYPTCTATQKKDILKKCRRFIKHIEGSVLIGGPCCKAVRMVPNRNMLCVIALLSDSEKRYFSQVTIMKLQELCKLSPRRPIRTKFMM</sequence>
<feature type="signal peptide" evidence="1">
    <location>
        <begin position="1"/>
        <end position="24"/>
    </location>
</feature>
<protein>
    <recommendedName>
        <fullName evidence="2">Bifunctional inhibitor/plant lipid transfer protein/seed storage helical domain-containing protein</fullName>
    </recommendedName>
</protein>
<reference evidence="4" key="1">
    <citation type="submission" date="2024-06" db="EMBL/GenBank/DDBJ databases">
        <authorList>
            <person name="Ryan C."/>
        </authorList>
    </citation>
    <scope>NUCLEOTIDE SEQUENCE [LARGE SCALE GENOMIC DNA]</scope>
</reference>
<evidence type="ECO:0000259" key="2">
    <source>
        <dbReference type="Pfam" id="PF14368"/>
    </source>
</evidence>
<dbReference type="AlphaFoldDB" id="A0ABC9AV79"/>
<accession>A0ABC9AV79</accession>
<dbReference type="EMBL" id="OZ075132">
    <property type="protein sequence ID" value="CAL4985144.1"/>
    <property type="molecule type" value="Genomic_DNA"/>
</dbReference>
<keyword evidence="1" id="KW-0732">Signal</keyword>
<keyword evidence="4" id="KW-1185">Reference proteome</keyword>
<dbReference type="InterPro" id="IPR016140">
    <property type="entry name" value="Bifunc_inhib/LTP/seed_store"/>
</dbReference>
<feature type="chain" id="PRO_5044753700" description="Bifunctional inhibitor/plant lipid transfer protein/seed storage helical domain-containing protein" evidence="1">
    <location>
        <begin position="25"/>
        <end position="111"/>
    </location>
</feature>
<gene>
    <name evidence="3" type="ORF">URODEC1_LOCUS57820</name>
</gene>
<evidence type="ECO:0000313" key="4">
    <source>
        <dbReference type="Proteomes" id="UP001497457"/>
    </source>
</evidence>
<dbReference type="Pfam" id="PF14368">
    <property type="entry name" value="LTP_2"/>
    <property type="match status" value="1"/>
</dbReference>
<evidence type="ECO:0000256" key="1">
    <source>
        <dbReference type="SAM" id="SignalP"/>
    </source>
</evidence>
<name>A0ABC9AV79_9POAL</name>
<dbReference type="Proteomes" id="UP001497457">
    <property type="component" value="Chromosome 22rd"/>
</dbReference>
<reference evidence="3 4" key="2">
    <citation type="submission" date="2024-10" db="EMBL/GenBank/DDBJ databases">
        <authorList>
            <person name="Ryan C."/>
        </authorList>
    </citation>
    <scope>NUCLEOTIDE SEQUENCE [LARGE SCALE GENOMIC DNA]</scope>
</reference>
<evidence type="ECO:0000313" key="3">
    <source>
        <dbReference type="EMBL" id="CAL4985144.1"/>
    </source>
</evidence>